<dbReference type="EMBL" id="CP011975">
    <property type="protein sequence ID" value="AKP35289.1"/>
    <property type="molecule type" value="Genomic_DNA"/>
</dbReference>
<gene>
    <name evidence="1" type="ORF">ACZ76_02150</name>
</gene>
<evidence type="ECO:0008006" key="3">
    <source>
        <dbReference type="Google" id="ProtNLM"/>
    </source>
</evidence>
<proteinExistence type="predicted"/>
<reference evidence="1 2" key="1">
    <citation type="journal article" date="2015" name="Genome Announc.">
        <title>De Novo Genome Sequence of Yersinia aleksiciae Y159T.</title>
        <authorList>
            <person name="Sprague L.D."/>
            <person name="Neubauer H."/>
        </authorList>
    </citation>
    <scope>NUCLEOTIDE SEQUENCE [LARGE SCALE GENOMIC DNA]</scope>
    <source>
        <strain evidence="1 2">159</strain>
    </source>
</reference>
<protein>
    <recommendedName>
        <fullName evidence="3">Lipoprotein</fullName>
    </recommendedName>
</protein>
<organism evidence="1 2">
    <name type="scientific">Yersinia aleksiciae</name>
    <dbReference type="NCBI Taxonomy" id="263819"/>
    <lineage>
        <taxon>Bacteria</taxon>
        <taxon>Pseudomonadati</taxon>
        <taxon>Pseudomonadota</taxon>
        <taxon>Gammaproteobacteria</taxon>
        <taxon>Enterobacterales</taxon>
        <taxon>Yersiniaceae</taxon>
        <taxon>Yersinia</taxon>
    </lineage>
</organism>
<dbReference type="Proteomes" id="UP000069914">
    <property type="component" value="Chromosome"/>
</dbReference>
<accession>A0ABN4HAZ9</accession>
<evidence type="ECO:0000313" key="1">
    <source>
        <dbReference type="EMBL" id="AKP35289.1"/>
    </source>
</evidence>
<sequence>MFPVITLLPLSGCASRLDYTLNPPVSSDWVTVIVKLPPETEALPLDVLYRSETCRKEVYDNTTESHVTTVRGVNPQLVSLSQTDSNGRREAKIAMNGGGKCDWKLSGVRVGIQLSKTSALANGKDVTAANYVFDFDDDGYRNAFGEGEPKKVNGDLQFETKFYPMIVINNMFHEVYAQLFAGDPGYEKWSRYYRLYGTRHISIEPILYSQKVVNLESPKSRKDSPGMTVLYPDGTTEKVDDIYPNYDKLLRMK</sequence>
<keyword evidence="2" id="KW-1185">Reference proteome</keyword>
<name>A0ABN4HAZ9_YERAE</name>
<evidence type="ECO:0000313" key="2">
    <source>
        <dbReference type="Proteomes" id="UP000069914"/>
    </source>
</evidence>